<keyword evidence="3" id="KW-1185">Reference proteome</keyword>
<dbReference type="AlphaFoldDB" id="A0A6A6PIA6"/>
<evidence type="ECO:0000256" key="1">
    <source>
        <dbReference type="SAM" id="MobiDB-lite"/>
    </source>
</evidence>
<accession>A0A6A6PIA6</accession>
<dbReference type="Proteomes" id="UP000799767">
    <property type="component" value="Unassembled WGS sequence"/>
</dbReference>
<gene>
    <name evidence="2" type="ORF">BDY17DRAFT_40617</name>
</gene>
<feature type="region of interest" description="Disordered" evidence="1">
    <location>
        <begin position="318"/>
        <end position="340"/>
    </location>
</feature>
<name>A0A6A6PIA6_9PEZI</name>
<dbReference type="GeneID" id="54479350"/>
<organism evidence="2 3">
    <name type="scientific">Neohortaea acidophila</name>
    <dbReference type="NCBI Taxonomy" id="245834"/>
    <lineage>
        <taxon>Eukaryota</taxon>
        <taxon>Fungi</taxon>
        <taxon>Dikarya</taxon>
        <taxon>Ascomycota</taxon>
        <taxon>Pezizomycotina</taxon>
        <taxon>Dothideomycetes</taxon>
        <taxon>Dothideomycetidae</taxon>
        <taxon>Mycosphaerellales</taxon>
        <taxon>Teratosphaeriaceae</taxon>
        <taxon>Neohortaea</taxon>
    </lineage>
</organism>
<reference evidence="2" key="1">
    <citation type="journal article" date="2020" name="Stud. Mycol.">
        <title>101 Dothideomycetes genomes: a test case for predicting lifestyles and emergence of pathogens.</title>
        <authorList>
            <person name="Haridas S."/>
            <person name="Albert R."/>
            <person name="Binder M."/>
            <person name="Bloem J."/>
            <person name="Labutti K."/>
            <person name="Salamov A."/>
            <person name="Andreopoulos B."/>
            <person name="Baker S."/>
            <person name="Barry K."/>
            <person name="Bills G."/>
            <person name="Bluhm B."/>
            <person name="Cannon C."/>
            <person name="Castanera R."/>
            <person name="Culley D."/>
            <person name="Daum C."/>
            <person name="Ezra D."/>
            <person name="Gonzalez J."/>
            <person name="Henrissat B."/>
            <person name="Kuo A."/>
            <person name="Liang C."/>
            <person name="Lipzen A."/>
            <person name="Lutzoni F."/>
            <person name="Magnuson J."/>
            <person name="Mondo S."/>
            <person name="Nolan M."/>
            <person name="Ohm R."/>
            <person name="Pangilinan J."/>
            <person name="Park H.-J."/>
            <person name="Ramirez L."/>
            <person name="Alfaro M."/>
            <person name="Sun H."/>
            <person name="Tritt A."/>
            <person name="Yoshinaga Y."/>
            <person name="Zwiers L.-H."/>
            <person name="Turgeon B."/>
            <person name="Goodwin S."/>
            <person name="Spatafora J."/>
            <person name="Crous P."/>
            <person name="Grigoriev I."/>
        </authorList>
    </citation>
    <scope>NUCLEOTIDE SEQUENCE</scope>
    <source>
        <strain evidence="2">CBS 113389</strain>
    </source>
</reference>
<evidence type="ECO:0000313" key="3">
    <source>
        <dbReference type="Proteomes" id="UP000799767"/>
    </source>
</evidence>
<evidence type="ECO:0000313" key="2">
    <source>
        <dbReference type="EMBL" id="KAF2479526.1"/>
    </source>
</evidence>
<sequence>MRVQGRRRRRAFRDQWRPTCSTRAVCFPGKSGAAWVGSADPPARVRISSHARLLYLGEVSVYLTNRRRVLHARITAARHPPRPSNVLMNSGVAFLPSRPRQSTFVSWWSLGLRDPTHLAGQMLSDVDAMRALCQGLPCWNGANLDDLHASECNICVGRCLTSTSPRGVLARRHGTALGLPRLPRAPRSLLTSPHSSYRGGYTWCSCRNGIWLCNFPTDEGLCATTGPLPLMHPCSGQLFRALPMLPAHSHVHDKPAAPSRRHSCPRFASLAWLQSLACRHLPRRSTVAVSMSCRRPDFAFQLLGCCIPAGRRLRHMSRVPGTGCSPRGRTAPHKAKHQRPRGRKCLHHESGCIPMINAWLHGLLACLEPPIHARILCLGQILSVPTPQWIALLDTTLLWRGECPGGRVSLCA</sequence>
<dbReference type="EMBL" id="MU001641">
    <property type="protein sequence ID" value="KAF2479526.1"/>
    <property type="molecule type" value="Genomic_DNA"/>
</dbReference>
<proteinExistence type="predicted"/>
<feature type="compositionally biased region" description="Basic residues" evidence="1">
    <location>
        <begin position="330"/>
        <end position="340"/>
    </location>
</feature>
<protein>
    <submittedName>
        <fullName evidence="2">Uncharacterized protein</fullName>
    </submittedName>
</protein>
<dbReference type="RefSeq" id="XP_033586096.1">
    <property type="nucleotide sequence ID" value="XM_033738348.1"/>
</dbReference>